<protein>
    <submittedName>
        <fullName evidence="1">Uncharacterized protein</fullName>
    </submittedName>
</protein>
<name>A0ABP0EK12_9ASCO</name>
<sequence>MIVLSYGYLVKRCISTIINSKVVSPSNDIGASKYYAAIVYNGDVPARST</sequence>
<proteinExistence type="predicted"/>
<gene>
    <name evidence="1" type="ORF">CAAN4_H07976</name>
</gene>
<dbReference type="Proteomes" id="UP001497600">
    <property type="component" value="Chromosome H"/>
</dbReference>
<accession>A0ABP0EK12</accession>
<organism evidence="1 2">
    <name type="scientific">[Candida] anglica</name>
    <dbReference type="NCBI Taxonomy" id="148631"/>
    <lineage>
        <taxon>Eukaryota</taxon>
        <taxon>Fungi</taxon>
        <taxon>Dikarya</taxon>
        <taxon>Ascomycota</taxon>
        <taxon>Saccharomycotina</taxon>
        <taxon>Pichiomycetes</taxon>
        <taxon>Debaryomycetaceae</taxon>
        <taxon>Kurtzmaniella</taxon>
    </lineage>
</organism>
<reference evidence="1 2" key="1">
    <citation type="submission" date="2024-01" db="EMBL/GenBank/DDBJ databases">
        <authorList>
            <consortium name="Genoscope - CEA"/>
            <person name="William W."/>
        </authorList>
    </citation>
    <scope>NUCLEOTIDE SEQUENCE [LARGE SCALE GENOMIC DNA]</scope>
    <source>
        <strain evidence="1 2">29B2s-10</strain>
    </source>
</reference>
<evidence type="ECO:0000313" key="1">
    <source>
        <dbReference type="EMBL" id="CAK7920913.1"/>
    </source>
</evidence>
<evidence type="ECO:0000313" key="2">
    <source>
        <dbReference type="Proteomes" id="UP001497600"/>
    </source>
</evidence>
<dbReference type="EMBL" id="OZ004260">
    <property type="protein sequence ID" value="CAK7920913.1"/>
    <property type="molecule type" value="Genomic_DNA"/>
</dbReference>
<keyword evidence="2" id="KW-1185">Reference proteome</keyword>